<dbReference type="EMBL" id="JAZGQL010000012">
    <property type="protein sequence ID" value="MEE6308531.1"/>
    <property type="molecule type" value="Genomic_DNA"/>
</dbReference>
<reference evidence="2 3" key="1">
    <citation type="submission" date="2024-01" db="EMBL/GenBank/DDBJ databases">
        <title>Genome insights into Plantactinospora veratri sp. nov.</title>
        <authorList>
            <person name="Wang L."/>
        </authorList>
    </citation>
    <scope>NUCLEOTIDE SEQUENCE [LARGE SCALE GENOMIC DNA]</scope>
    <source>
        <strain evidence="2 3">NEAU-FHS4</strain>
    </source>
</reference>
<dbReference type="Pfam" id="PF14417">
    <property type="entry name" value="MEDS"/>
    <property type="match status" value="1"/>
</dbReference>
<accession>A0ABU7SF25</accession>
<protein>
    <submittedName>
        <fullName evidence="2">MEDS domain-containing protein</fullName>
    </submittedName>
</protein>
<comment type="caution">
    <text evidence="2">The sequence shown here is derived from an EMBL/GenBank/DDBJ whole genome shotgun (WGS) entry which is preliminary data.</text>
</comment>
<organism evidence="2 3">
    <name type="scientific">Plantactinospora veratri</name>
    <dbReference type="NCBI Taxonomy" id="1436122"/>
    <lineage>
        <taxon>Bacteria</taxon>
        <taxon>Bacillati</taxon>
        <taxon>Actinomycetota</taxon>
        <taxon>Actinomycetes</taxon>
        <taxon>Micromonosporales</taxon>
        <taxon>Micromonosporaceae</taxon>
        <taxon>Plantactinospora</taxon>
    </lineage>
</organism>
<name>A0ABU7SF25_9ACTN</name>
<dbReference type="InterPro" id="IPR025847">
    <property type="entry name" value="MEDS_domain"/>
</dbReference>
<feature type="domain" description="MEDS" evidence="1">
    <location>
        <begin position="12"/>
        <end position="168"/>
    </location>
</feature>
<dbReference type="Proteomes" id="UP001339911">
    <property type="component" value="Unassembled WGS sequence"/>
</dbReference>
<gene>
    <name evidence="2" type="ORF">V1634_17015</name>
</gene>
<evidence type="ECO:0000313" key="3">
    <source>
        <dbReference type="Proteomes" id="UP001339911"/>
    </source>
</evidence>
<dbReference type="RefSeq" id="WP_331208810.1">
    <property type="nucleotide sequence ID" value="NZ_JAZGQL010000012.1"/>
</dbReference>
<evidence type="ECO:0000313" key="2">
    <source>
        <dbReference type="EMBL" id="MEE6308531.1"/>
    </source>
</evidence>
<proteinExistence type="predicted"/>
<keyword evidence="3" id="KW-1185">Reference proteome</keyword>
<sequence>MIDFRADSPYGHVCWSYDDPAAFDLRARRFLAEGLAAGERVWYVVPGKPEPVVERLAGLVEFADALRRGAARVVGLDVTYPGEVIDPMEQVGRYTAATEAALAAGYTGLRVVADATPLVRTPAQLAAFARYEHVIDRYMRVRPLSAMCAYHRPELGDRTVADLACLHPVSNVPDVLFRLYACHPGDGAAALAGELDTFNHEMFATALEHADLNPVDGELVVRAGDLRFIDHNCLTRLHDYAGGRDATAVLRTPWTAAARLVEMLGLSGVRVEAAR</sequence>
<evidence type="ECO:0000259" key="1">
    <source>
        <dbReference type="Pfam" id="PF14417"/>
    </source>
</evidence>